<protein>
    <recommendedName>
        <fullName evidence="4">Remorin C-terminal domain-containing protein</fullName>
    </recommendedName>
</protein>
<dbReference type="PANTHER" id="PTHR31471:SF66">
    <property type="entry name" value="CARBOXY-TERMINAL REGION REMORIN"/>
    <property type="match status" value="1"/>
</dbReference>
<evidence type="ECO:0000256" key="1">
    <source>
        <dbReference type="ARBA" id="ARBA00005711"/>
    </source>
</evidence>
<feature type="compositionally biased region" description="Low complexity" evidence="3">
    <location>
        <begin position="30"/>
        <end position="40"/>
    </location>
</feature>
<dbReference type="InterPro" id="IPR005516">
    <property type="entry name" value="Remorin_C"/>
</dbReference>
<dbReference type="AlphaFoldDB" id="A0AA88AP63"/>
<feature type="domain" description="Remorin C-terminal" evidence="4">
    <location>
        <begin position="206"/>
        <end position="317"/>
    </location>
</feature>
<keyword evidence="2" id="KW-0175">Coiled coil</keyword>
<evidence type="ECO:0000313" key="6">
    <source>
        <dbReference type="Proteomes" id="UP001187192"/>
    </source>
</evidence>
<reference evidence="5" key="1">
    <citation type="submission" date="2023-07" db="EMBL/GenBank/DDBJ databases">
        <title>draft genome sequence of fig (Ficus carica).</title>
        <authorList>
            <person name="Takahashi T."/>
            <person name="Nishimura K."/>
        </authorList>
    </citation>
    <scope>NUCLEOTIDE SEQUENCE</scope>
</reference>
<evidence type="ECO:0000259" key="4">
    <source>
        <dbReference type="Pfam" id="PF03763"/>
    </source>
</evidence>
<feature type="coiled-coil region" evidence="2">
    <location>
        <begin position="250"/>
        <end position="292"/>
    </location>
</feature>
<feature type="compositionally biased region" description="Polar residues" evidence="3">
    <location>
        <begin position="1"/>
        <end position="18"/>
    </location>
</feature>
<feature type="compositionally biased region" description="Low complexity" evidence="3">
    <location>
        <begin position="72"/>
        <end position="92"/>
    </location>
</feature>
<organism evidence="5 6">
    <name type="scientific">Ficus carica</name>
    <name type="common">Common fig</name>
    <dbReference type="NCBI Taxonomy" id="3494"/>
    <lineage>
        <taxon>Eukaryota</taxon>
        <taxon>Viridiplantae</taxon>
        <taxon>Streptophyta</taxon>
        <taxon>Embryophyta</taxon>
        <taxon>Tracheophyta</taxon>
        <taxon>Spermatophyta</taxon>
        <taxon>Magnoliopsida</taxon>
        <taxon>eudicotyledons</taxon>
        <taxon>Gunneridae</taxon>
        <taxon>Pentapetalae</taxon>
        <taxon>rosids</taxon>
        <taxon>fabids</taxon>
        <taxon>Rosales</taxon>
        <taxon>Moraceae</taxon>
        <taxon>Ficeae</taxon>
        <taxon>Ficus</taxon>
    </lineage>
</organism>
<evidence type="ECO:0000256" key="2">
    <source>
        <dbReference type="SAM" id="Coils"/>
    </source>
</evidence>
<comment type="caution">
    <text evidence="5">The sequence shown here is derived from an EMBL/GenBank/DDBJ whole genome shotgun (WGS) entry which is preliminary data.</text>
</comment>
<keyword evidence="6" id="KW-1185">Reference proteome</keyword>
<feature type="region of interest" description="Disordered" evidence="3">
    <location>
        <begin position="69"/>
        <end position="93"/>
    </location>
</feature>
<dbReference type="Pfam" id="PF03763">
    <property type="entry name" value="Remorin_C"/>
    <property type="match status" value="1"/>
</dbReference>
<feature type="region of interest" description="Disordered" evidence="3">
    <location>
        <begin position="1"/>
        <end position="56"/>
    </location>
</feature>
<dbReference type="Proteomes" id="UP001187192">
    <property type="component" value="Unassembled WGS sequence"/>
</dbReference>
<dbReference type="PANTHER" id="PTHR31471">
    <property type="entry name" value="OS02G0116800 PROTEIN"/>
    <property type="match status" value="1"/>
</dbReference>
<evidence type="ECO:0000256" key="3">
    <source>
        <dbReference type="SAM" id="MobiDB-lite"/>
    </source>
</evidence>
<evidence type="ECO:0000313" key="5">
    <source>
        <dbReference type="EMBL" id="GMN56330.1"/>
    </source>
</evidence>
<gene>
    <name evidence="5" type="ORF">TIFTF001_025441</name>
</gene>
<dbReference type="EMBL" id="BTGU01000063">
    <property type="protein sequence ID" value="GMN56330.1"/>
    <property type="molecule type" value="Genomic_DNA"/>
</dbReference>
<proteinExistence type="inferred from homology"/>
<name>A0AA88AP63_FICCA</name>
<accession>A0AA88AP63</accession>
<comment type="similarity">
    <text evidence="1">Belongs to the remorin family.</text>
</comment>
<sequence length="326" mass="36863">MITSRTTSFTQTEKTILSTEPAIDCNNGPSSSLSRSSTNSRRPKTPHLCKSSSGRSSWNMKSLREVLPETPSPICSTSLTSPLSSSTSSPKSDTFFTQLPIEPLPTPKNQSFCTAENGVKNSRIEVDDCMEHTKHFGRFNHPNMQNNYPKGKEEIPVLEEYSGQASAHSMYEASDEGSQNALRRRLMTRPKPYSTFLDEVKKQELEDEIEAWRKAKQMEIMSREGISYLAKPGRLKTKEADISKWEFKHTSKAMEEMKRLESKLEKKRAKALEKLQKRISTTKAEAHKKSAKVRRETIEKIAAISQVSSKALATKNSLWNKLTRLS</sequence>